<name>A0AA39PZJ7_9AGAR</name>
<sequence length="520" mass="58253">MTATIACQNDILRPPNHPTGADVFLYLVQQADAENILLHPSLWRSLFSGVKSRRSLFLDSVHNSKFESFCHKFMETLTRPEVSWNSVKTQDDGTRRMSLHEALRFGLYDDIETHLLDVLAAFNTFNPASFDDQPHDYEISPRIRLLLAVTNYALSTQTFRAVRWDNASLIPHQCFGIVFFALRVLQVHVADHAIALAFRESAAIYSTICPLVTSQSFASKETCPSPVPWMIRSDVIRILVRLITERSDSSKSWKTLPPEWSASTVTDVVCRLTLDPDTRGNSLTDSHVRASCVVDGGTLLEHNMNNDDLSAIETFTNLDVLRFVAHTMFQYPWCRLIQAYISAICRRVNGSNSETSHAYIDYIHYPQNLYTICAVLGGRLARCTERGGNGGAQKILHALTGLPSRGAAWSPCIARLEQLSKNQRYISKQRFFSPGDTQWRSYGAREVHAIMVRLEKSVAKLKQAVKYSVPAPGDVVFAEDILQPSGSSRNNSPVPYIPPDDSEEYASHPSAVDVTEEATI</sequence>
<accession>A0AA39PZJ7</accession>
<keyword evidence="3" id="KW-1185">Reference proteome</keyword>
<dbReference type="AlphaFoldDB" id="A0AA39PZJ7"/>
<proteinExistence type="predicted"/>
<dbReference type="EMBL" id="JAUEPU010000025">
    <property type="protein sequence ID" value="KAK0493420.1"/>
    <property type="molecule type" value="Genomic_DNA"/>
</dbReference>
<feature type="region of interest" description="Disordered" evidence="1">
    <location>
        <begin position="483"/>
        <end position="520"/>
    </location>
</feature>
<dbReference type="Proteomes" id="UP001175228">
    <property type="component" value="Unassembled WGS sequence"/>
</dbReference>
<evidence type="ECO:0000256" key="1">
    <source>
        <dbReference type="SAM" id="MobiDB-lite"/>
    </source>
</evidence>
<protein>
    <submittedName>
        <fullName evidence="2">Uncharacterized protein</fullName>
    </submittedName>
</protein>
<evidence type="ECO:0000313" key="3">
    <source>
        <dbReference type="Proteomes" id="UP001175228"/>
    </source>
</evidence>
<feature type="compositionally biased region" description="Polar residues" evidence="1">
    <location>
        <begin position="484"/>
        <end position="493"/>
    </location>
</feature>
<evidence type="ECO:0000313" key="2">
    <source>
        <dbReference type="EMBL" id="KAK0493420.1"/>
    </source>
</evidence>
<organism evidence="2 3">
    <name type="scientific">Armillaria luteobubalina</name>
    <dbReference type="NCBI Taxonomy" id="153913"/>
    <lineage>
        <taxon>Eukaryota</taxon>
        <taxon>Fungi</taxon>
        <taxon>Dikarya</taxon>
        <taxon>Basidiomycota</taxon>
        <taxon>Agaricomycotina</taxon>
        <taxon>Agaricomycetes</taxon>
        <taxon>Agaricomycetidae</taxon>
        <taxon>Agaricales</taxon>
        <taxon>Marasmiineae</taxon>
        <taxon>Physalacriaceae</taxon>
        <taxon>Armillaria</taxon>
    </lineage>
</organism>
<gene>
    <name evidence="2" type="ORF">EDD18DRAFT_1356872</name>
</gene>
<comment type="caution">
    <text evidence="2">The sequence shown here is derived from an EMBL/GenBank/DDBJ whole genome shotgun (WGS) entry which is preliminary data.</text>
</comment>
<reference evidence="2" key="1">
    <citation type="submission" date="2023-06" db="EMBL/GenBank/DDBJ databases">
        <authorList>
            <consortium name="Lawrence Berkeley National Laboratory"/>
            <person name="Ahrendt S."/>
            <person name="Sahu N."/>
            <person name="Indic B."/>
            <person name="Wong-Bajracharya J."/>
            <person name="Merenyi Z."/>
            <person name="Ke H.-M."/>
            <person name="Monk M."/>
            <person name="Kocsube S."/>
            <person name="Drula E."/>
            <person name="Lipzen A."/>
            <person name="Balint B."/>
            <person name="Henrissat B."/>
            <person name="Andreopoulos B."/>
            <person name="Martin F.M."/>
            <person name="Harder C.B."/>
            <person name="Rigling D."/>
            <person name="Ford K.L."/>
            <person name="Foster G.D."/>
            <person name="Pangilinan J."/>
            <person name="Papanicolaou A."/>
            <person name="Barry K."/>
            <person name="LaButti K."/>
            <person name="Viragh M."/>
            <person name="Koriabine M."/>
            <person name="Yan M."/>
            <person name="Riley R."/>
            <person name="Champramary S."/>
            <person name="Plett K.L."/>
            <person name="Tsai I.J."/>
            <person name="Slot J."/>
            <person name="Sipos G."/>
            <person name="Plett J."/>
            <person name="Nagy L.G."/>
            <person name="Grigoriev I.V."/>
        </authorList>
    </citation>
    <scope>NUCLEOTIDE SEQUENCE</scope>
    <source>
        <strain evidence="2">HWK02</strain>
    </source>
</reference>